<protein>
    <recommendedName>
        <fullName evidence="6">O-antigen ligase-related domain-containing protein</fullName>
    </recommendedName>
</protein>
<feature type="transmembrane region" description="Helical" evidence="5">
    <location>
        <begin position="360"/>
        <end position="380"/>
    </location>
</feature>
<feature type="domain" description="O-antigen ligase-related" evidence="6">
    <location>
        <begin position="194"/>
        <end position="376"/>
    </location>
</feature>
<dbReference type="EMBL" id="NOXX01000218">
    <property type="protein sequence ID" value="OYQ41564.1"/>
    <property type="molecule type" value="Genomic_DNA"/>
</dbReference>
<dbReference type="AlphaFoldDB" id="A0A255ZKX7"/>
<dbReference type="Proteomes" id="UP000216035">
    <property type="component" value="Unassembled WGS sequence"/>
</dbReference>
<evidence type="ECO:0000256" key="5">
    <source>
        <dbReference type="SAM" id="Phobius"/>
    </source>
</evidence>
<keyword evidence="8" id="KW-1185">Reference proteome</keyword>
<sequence length="441" mass="50011">MTLIYNYLQLAWLKISNLRTDAGAQLFLAAVVLTSIPLKFAYSSIATILLAVLCLLSFTRTNFKLTLSLALPILFYVLMTVSAAWSIDYGATLNGLRKDLVFLIIPFAFSCLPAYSSQQLQGVFRFYSFGFAAYAIFFIGVALVTFLSTGDNSAFFYHNLVTIERNAIYMSVFASFALFYFISLPQKQTIEKAALAILAVFVLLLSSKSVIFIDAVLVVVFYSFFSKVPKSVRYLTLISLLLFLAFSLVFVKNIRERFLLEYETAFVDNTLNTTIGNGQGKVYNISLHQAWNMDKFEQNHFFPGTALRIYQTRIFGEMLQEDAIFFKGYGLEASQSKIVAKANEHGLYNGYAEFNFHNQYVQTFAELGVFGFLLLLAMLFLNMRNAIKRADFLHIVFALSIIVLFLTESFFCRQRGLIFFTVLYCLFNTALPASKTNIEEK</sequence>
<gene>
    <name evidence="7" type="ORF">CHX27_12900</name>
</gene>
<evidence type="ECO:0000256" key="3">
    <source>
        <dbReference type="ARBA" id="ARBA00022989"/>
    </source>
</evidence>
<evidence type="ECO:0000256" key="1">
    <source>
        <dbReference type="ARBA" id="ARBA00004141"/>
    </source>
</evidence>
<dbReference type="InterPro" id="IPR007016">
    <property type="entry name" value="O-antigen_ligase-rel_domated"/>
</dbReference>
<reference evidence="7 8" key="1">
    <citation type="submission" date="2017-07" db="EMBL/GenBank/DDBJ databases">
        <title>Flavobacterium cyanobacteriorum sp. nov., isolated from cyanobacterial aggregates in a eutrophic lake.</title>
        <authorList>
            <person name="Cai H."/>
        </authorList>
    </citation>
    <scope>NUCLEOTIDE SEQUENCE [LARGE SCALE GENOMIC DNA]</scope>
    <source>
        <strain evidence="7 8">TH167</strain>
    </source>
</reference>
<evidence type="ECO:0000256" key="2">
    <source>
        <dbReference type="ARBA" id="ARBA00022692"/>
    </source>
</evidence>
<keyword evidence="4 5" id="KW-0472">Membrane</keyword>
<keyword evidence="2 5" id="KW-0812">Transmembrane</keyword>
<organism evidence="7 8">
    <name type="scientific">Flavobacterium aurantiibacter</name>
    <dbReference type="NCBI Taxonomy" id="2023067"/>
    <lineage>
        <taxon>Bacteria</taxon>
        <taxon>Pseudomonadati</taxon>
        <taxon>Bacteroidota</taxon>
        <taxon>Flavobacteriia</taxon>
        <taxon>Flavobacteriales</taxon>
        <taxon>Flavobacteriaceae</taxon>
        <taxon>Flavobacterium</taxon>
    </lineage>
</organism>
<comment type="subcellular location">
    <subcellularLocation>
        <location evidence="1">Membrane</location>
        <topology evidence="1">Multi-pass membrane protein</topology>
    </subcellularLocation>
</comment>
<dbReference type="GO" id="GO:0016020">
    <property type="term" value="C:membrane"/>
    <property type="evidence" value="ECO:0007669"/>
    <property type="project" value="UniProtKB-SubCell"/>
</dbReference>
<accession>A0A255ZKX7</accession>
<dbReference type="OrthoDB" id="1093278at2"/>
<evidence type="ECO:0000259" key="6">
    <source>
        <dbReference type="Pfam" id="PF04932"/>
    </source>
</evidence>
<evidence type="ECO:0000256" key="4">
    <source>
        <dbReference type="ARBA" id="ARBA00023136"/>
    </source>
</evidence>
<comment type="caution">
    <text evidence="7">The sequence shown here is derived from an EMBL/GenBank/DDBJ whole genome shotgun (WGS) entry which is preliminary data.</text>
</comment>
<feature type="transmembrane region" description="Helical" evidence="5">
    <location>
        <begin position="127"/>
        <end position="147"/>
    </location>
</feature>
<dbReference type="Pfam" id="PF04932">
    <property type="entry name" value="Wzy_C"/>
    <property type="match status" value="1"/>
</dbReference>
<feature type="transmembrane region" description="Helical" evidence="5">
    <location>
        <begin position="65"/>
        <end position="87"/>
    </location>
</feature>
<feature type="transmembrane region" description="Helical" evidence="5">
    <location>
        <begin position="167"/>
        <end position="184"/>
    </location>
</feature>
<feature type="transmembrane region" description="Helical" evidence="5">
    <location>
        <begin position="99"/>
        <end position="115"/>
    </location>
</feature>
<feature type="transmembrane region" description="Helical" evidence="5">
    <location>
        <begin position="417"/>
        <end position="434"/>
    </location>
</feature>
<feature type="transmembrane region" description="Helical" evidence="5">
    <location>
        <begin position="392"/>
        <end position="410"/>
    </location>
</feature>
<feature type="transmembrane region" description="Helical" evidence="5">
    <location>
        <begin position="196"/>
        <end position="225"/>
    </location>
</feature>
<name>A0A255ZKX7_9FLAO</name>
<evidence type="ECO:0000313" key="8">
    <source>
        <dbReference type="Proteomes" id="UP000216035"/>
    </source>
</evidence>
<evidence type="ECO:0000313" key="7">
    <source>
        <dbReference type="EMBL" id="OYQ41564.1"/>
    </source>
</evidence>
<feature type="transmembrane region" description="Helical" evidence="5">
    <location>
        <begin position="231"/>
        <end position="251"/>
    </location>
</feature>
<keyword evidence="3 5" id="KW-1133">Transmembrane helix</keyword>
<feature type="transmembrane region" description="Helical" evidence="5">
    <location>
        <begin position="40"/>
        <end position="58"/>
    </location>
</feature>
<proteinExistence type="predicted"/>